<evidence type="ECO:0000256" key="1">
    <source>
        <dbReference type="SAM" id="MobiDB-lite"/>
    </source>
</evidence>
<feature type="transmembrane region" description="Helical" evidence="2">
    <location>
        <begin position="6"/>
        <end position="25"/>
    </location>
</feature>
<comment type="caution">
    <text evidence="3">The sequence shown here is derived from an EMBL/GenBank/DDBJ whole genome shotgun (WGS) entry which is preliminary data.</text>
</comment>
<feature type="compositionally biased region" description="Basic and acidic residues" evidence="1">
    <location>
        <begin position="174"/>
        <end position="191"/>
    </location>
</feature>
<accession>A0ABP6MNS2</accession>
<dbReference type="RefSeq" id="WP_344523782.1">
    <property type="nucleotide sequence ID" value="NZ_BAAAUG010000086.1"/>
</dbReference>
<evidence type="ECO:0000313" key="4">
    <source>
        <dbReference type="Proteomes" id="UP001501637"/>
    </source>
</evidence>
<keyword evidence="2" id="KW-0812">Transmembrane</keyword>
<evidence type="ECO:0000313" key="3">
    <source>
        <dbReference type="EMBL" id="GAA3120599.1"/>
    </source>
</evidence>
<evidence type="ECO:0008006" key="5">
    <source>
        <dbReference type="Google" id="ProtNLM"/>
    </source>
</evidence>
<name>A0ABP6MNS2_9ACTN</name>
<evidence type="ECO:0000256" key="2">
    <source>
        <dbReference type="SAM" id="Phobius"/>
    </source>
</evidence>
<keyword evidence="2" id="KW-1133">Transmembrane helix</keyword>
<keyword evidence="2" id="KW-0472">Membrane</keyword>
<feature type="compositionally biased region" description="Basic residues" evidence="1">
    <location>
        <begin position="197"/>
        <end position="207"/>
    </location>
</feature>
<sequence length="207" mass="22892">MITAVIIAVVVIAAAAVLFVGLRRARGGGRGLKHRFGPEYDHTVARHDGDVRAAEQELRERVRLHGSIKAEPLPPGARERYVAQWADVQEQFVESPQQAVTEADALLARLARDRGFPDGERFEEQVSALSVHHARSVHGYRSLHTATRGLGGTEEMREAMVEARHLFEALVTEHTADSPRHHRPARAERGHTPWALPRRHAKGSGAS</sequence>
<gene>
    <name evidence="3" type="ORF">GCM10010449_48330</name>
</gene>
<keyword evidence="4" id="KW-1185">Reference proteome</keyword>
<organism evidence="3 4">
    <name type="scientific">Streptomyces rectiviolaceus</name>
    <dbReference type="NCBI Taxonomy" id="332591"/>
    <lineage>
        <taxon>Bacteria</taxon>
        <taxon>Bacillati</taxon>
        <taxon>Actinomycetota</taxon>
        <taxon>Actinomycetes</taxon>
        <taxon>Kitasatosporales</taxon>
        <taxon>Streptomycetaceae</taxon>
        <taxon>Streptomyces</taxon>
    </lineage>
</organism>
<protein>
    <recommendedName>
        <fullName evidence="5">Secreted protein</fullName>
    </recommendedName>
</protein>
<proteinExistence type="predicted"/>
<dbReference type="EMBL" id="BAAAUG010000086">
    <property type="protein sequence ID" value="GAA3120599.1"/>
    <property type="molecule type" value="Genomic_DNA"/>
</dbReference>
<dbReference type="Proteomes" id="UP001501637">
    <property type="component" value="Unassembled WGS sequence"/>
</dbReference>
<reference evidence="4" key="1">
    <citation type="journal article" date="2019" name="Int. J. Syst. Evol. Microbiol.">
        <title>The Global Catalogue of Microorganisms (GCM) 10K type strain sequencing project: providing services to taxonomists for standard genome sequencing and annotation.</title>
        <authorList>
            <consortium name="The Broad Institute Genomics Platform"/>
            <consortium name="The Broad Institute Genome Sequencing Center for Infectious Disease"/>
            <person name="Wu L."/>
            <person name="Ma J."/>
        </authorList>
    </citation>
    <scope>NUCLEOTIDE SEQUENCE [LARGE SCALE GENOMIC DNA]</scope>
    <source>
        <strain evidence="4">JCM 9092</strain>
    </source>
</reference>
<feature type="region of interest" description="Disordered" evidence="1">
    <location>
        <begin position="174"/>
        <end position="207"/>
    </location>
</feature>